<evidence type="ECO:0000313" key="2">
    <source>
        <dbReference type="EMBL" id="ABM28233.1"/>
    </source>
</evidence>
<feature type="repeat" description="TPR" evidence="1">
    <location>
        <begin position="227"/>
        <end position="260"/>
    </location>
</feature>
<dbReference type="Gene3D" id="1.25.40.10">
    <property type="entry name" value="Tetratricopeptide repeat domain"/>
    <property type="match status" value="1"/>
</dbReference>
<reference evidence="3" key="1">
    <citation type="journal article" date="2009" name="Environ. Microbiol.">
        <title>Contribution of mobile genetic elements to Desulfovibrio vulgaris genome plasticity.</title>
        <authorList>
            <person name="Walker C.B."/>
            <person name="Stolyar S."/>
            <person name="Chivian D."/>
            <person name="Pinel N."/>
            <person name="Gabster J.A."/>
            <person name="Dehal P.S."/>
            <person name="He Z."/>
            <person name="Yang Z.K."/>
            <person name="Yen H.C."/>
            <person name="Zhou J."/>
            <person name="Wall J.D."/>
            <person name="Hazen T.C."/>
            <person name="Arkin A.P."/>
            <person name="Stahl D.A."/>
        </authorList>
    </citation>
    <scope>NUCLEOTIDE SEQUENCE [LARGE SCALE GENOMIC DNA]</scope>
    <source>
        <strain evidence="3">DP4</strain>
    </source>
</reference>
<accession>A0A0H3A851</accession>
<organism evidence="2 3">
    <name type="scientific">Nitratidesulfovibrio vulgaris (strain DP4)</name>
    <name type="common">Desulfovibrio vulgaris</name>
    <dbReference type="NCBI Taxonomy" id="391774"/>
    <lineage>
        <taxon>Bacteria</taxon>
        <taxon>Pseudomonadati</taxon>
        <taxon>Thermodesulfobacteriota</taxon>
        <taxon>Desulfovibrionia</taxon>
        <taxon>Desulfovibrionales</taxon>
        <taxon>Desulfovibrionaceae</taxon>
        <taxon>Nitratidesulfovibrio</taxon>
    </lineage>
</organism>
<dbReference type="Proteomes" id="UP000009173">
    <property type="component" value="Chromosome"/>
</dbReference>
<dbReference type="InterPro" id="IPR011990">
    <property type="entry name" value="TPR-like_helical_dom_sf"/>
</dbReference>
<name>A0A0H3A851_NITV4</name>
<gene>
    <name evidence="2" type="ordered locus">Dvul_1213</name>
</gene>
<dbReference type="InterPro" id="IPR019734">
    <property type="entry name" value="TPR_rpt"/>
</dbReference>
<dbReference type="EMBL" id="CP000527">
    <property type="protein sequence ID" value="ABM28233.1"/>
    <property type="molecule type" value="Genomic_DNA"/>
</dbReference>
<dbReference type="HOGENOM" id="CLU_072765_0_0_7"/>
<evidence type="ECO:0000313" key="3">
    <source>
        <dbReference type="Proteomes" id="UP000009173"/>
    </source>
</evidence>
<dbReference type="Pfam" id="PF14559">
    <property type="entry name" value="TPR_19"/>
    <property type="match status" value="1"/>
</dbReference>
<dbReference type="PROSITE" id="PS50005">
    <property type="entry name" value="TPR"/>
    <property type="match status" value="1"/>
</dbReference>
<protein>
    <submittedName>
        <fullName evidence="2">TPR repeat-containing protein</fullName>
    </submittedName>
</protein>
<sequence length="277" mass="30847">MMTSAAPKPVRENIARAKAYLRRDDLPRSMAAMATALRELKGTRLIGQARFETEVNIHEYVTELNRHQAVRRFFEAQGVLSTPFVTYAKGAETELAERLESIRAGFEKDVAAHAAQHAAKVAHRKETLLRSGQEKLDAGDAPRGRSFLKRAADEFGHEAGVLTDIGQRLQRAGLLFEAAEMFENAIAAFPKDGHAHAGVVAAYMGLQEYPKAEMAYTRALKQFGTHPRTLVNMARMYLAWRKRDEAWTHIQRALQLAPGDAEAKALLAEIEGRGSRR</sequence>
<evidence type="ECO:0000256" key="1">
    <source>
        <dbReference type="PROSITE-ProRule" id="PRU00339"/>
    </source>
</evidence>
<dbReference type="RefSeq" id="WP_011792138.1">
    <property type="nucleotide sequence ID" value="NC_008751.1"/>
</dbReference>
<dbReference type="SMART" id="SM00028">
    <property type="entry name" value="TPR"/>
    <property type="match status" value="3"/>
</dbReference>
<proteinExistence type="predicted"/>
<dbReference type="SUPFAM" id="SSF48452">
    <property type="entry name" value="TPR-like"/>
    <property type="match status" value="1"/>
</dbReference>
<dbReference type="KEGG" id="dvl:Dvul_1213"/>
<dbReference type="AlphaFoldDB" id="A0A0H3A851"/>
<keyword evidence="1" id="KW-0802">TPR repeat</keyword>